<evidence type="ECO:0000256" key="2">
    <source>
        <dbReference type="ARBA" id="ARBA00037999"/>
    </source>
</evidence>
<reference evidence="6" key="1">
    <citation type="submission" date="2023-03" db="EMBL/GenBank/DDBJ databases">
        <title>Bacterial isolates from washroom surfaces on a university campus.</title>
        <authorList>
            <person name="Holman D.B."/>
            <person name="Gzyl K.E."/>
            <person name="Taheri A.E."/>
        </authorList>
    </citation>
    <scope>NUCLEOTIDE SEQUENCE</scope>
    <source>
        <strain evidence="6">RD03</strain>
    </source>
</reference>
<comment type="similarity">
    <text evidence="2 5">Belongs to the DegT/DnrJ/EryC1 family.</text>
</comment>
<evidence type="ECO:0000256" key="5">
    <source>
        <dbReference type="RuleBase" id="RU004508"/>
    </source>
</evidence>
<dbReference type="PIRSF" id="PIRSF000390">
    <property type="entry name" value="PLP_StrS"/>
    <property type="match status" value="1"/>
</dbReference>
<comment type="caution">
    <text evidence="6">The sequence shown here is derived from an EMBL/GenBank/DDBJ whole genome shotgun (WGS) entry which is preliminary data.</text>
</comment>
<dbReference type="GO" id="GO:0008483">
    <property type="term" value="F:transaminase activity"/>
    <property type="evidence" value="ECO:0007669"/>
    <property type="project" value="UniProtKB-KW"/>
</dbReference>
<dbReference type="SUPFAM" id="SSF53383">
    <property type="entry name" value="PLP-dependent transferases"/>
    <property type="match status" value="1"/>
</dbReference>
<evidence type="ECO:0000313" key="6">
    <source>
        <dbReference type="EMBL" id="MDH5159357.1"/>
    </source>
</evidence>
<evidence type="ECO:0000256" key="1">
    <source>
        <dbReference type="ARBA" id="ARBA00022898"/>
    </source>
</evidence>
<feature type="active site" description="Proton acceptor" evidence="3">
    <location>
        <position position="181"/>
    </location>
</feature>
<feature type="modified residue" description="N6-(pyridoxal phosphate)lysine" evidence="4">
    <location>
        <position position="181"/>
    </location>
</feature>
<keyword evidence="6" id="KW-0808">Transferase</keyword>
<dbReference type="GO" id="GO:0030170">
    <property type="term" value="F:pyridoxal phosphate binding"/>
    <property type="evidence" value="ECO:0007669"/>
    <property type="project" value="TreeGrafter"/>
</dbReference>
<dbReference type="EMBL" id="JAROYP010000001">
    <property type="protein sequence ID" value="MDH5159357.1"/>
    <property type="molecule type" value="Genomic_DNA"/>
</dbReference>
<sequence>MIPVSQPFLPPKDEYFNLLTELWDSKWLTNHGKYVQVLEEKLLEYFNVSSIHFVTNGTIALQLAIKSLNIKNEIITTPFSFVATTTSILWENCEPVFVDIDPKTLNINPNEIEKAITPKTEAILATHVYGIPCDIEKIGKIAKKYNLKVIYDAAHAFGVRLNGTSLLSYGDISTISFHATKLFHTVEGGAVINNSEKKLDYRIKALRNFGIINEDFETAGINGKNSEMHAAMGLCNLKYINQIIECRKTITEVYDSILINRFERPFKSNNLEYNYAYYPIIFETEKDLLKANERLKKNNIESRRYFHPSLNKLPYLKHGYSCPISENISKRILCLPLYSELLLNDVQKISNIVLGKI</sequence>
<dbReference type="PANTHER" id="PTHR30244:SF9">
    <property type="entry name" value="PROTEIN RV3402C"/>
    <property type="match status" value="1"/>
</dbReference>
<name>A0AAW6SRA0_9BACI</name>
<dbReference type="GO" id="GO:0000271">
    <property type="term" value="P:polysaccharide biosynthetic process"/>
    <property type="evidence" value="ECO:0007669"/>
    <property type="project" value="TreeGrafter"/>
</dbReference>
<dbReference type="CDD" id="cd00616">
    <property type="entry name" value="AHBA_syn"/>
    <property type="match status" value="1"/>
</dbReference>
<dbReference type="RefSeq" id="WP_280615343.1">
    <property type="nucleotide sequence ID" value="NZ_JAROYP010000001.1"/>
</dbReference>
<dbReference type="AlphaFoldDB" id="A0AAW6SRA0"/>
<dbReference type="InterPro" id="IPR015421">
    <property type="entry name" value="PyrdxlP-dep_Trfase_major"/>
</dbReference>
<evidence type="ECO:0000256" key="3">
    <source>
        <dbReference type="PIRSR" id="PIRSR000390-1"/>
    </source>
</evidence>
<evidence type="ECO:0000313" key="7">
    <source>
        <dbReference type="Proteomes" id="UP001159179"/>
    </source>
</evidence>
<dbReference type="InterPro" id="IPR015424">
    <property type="entry name" value="PyrdxlP-dep_Trfase"/>
</dbReference>
<proteinExistence type="inferred from homology"/>
<dbReference type="Pfam" id="PF01041">
    <property type="entry name" value="DegT_DnrJ_EryC1"/>
    <property type="match status" value="1"/>
</dbReference>
<dbReference type="Proteomes" id="UP001159179">
    <property type="component" value="Unassembled WGS sequence"/>
</dbReference>
<dbReference type="InterPro" id="IPR000653">
    <property type="entry name" value="DegT/StrS_aminotransferase"/>
</dbReference>
<organism evidence="6 7">
    <name type="scientific">Heyndrickxia oleronia</name>
    <dbReference type="NCBI Taxonomy" id="38875"/>
    <lineage>
        <taxon>Bacteria</taxon>
        <taxon>Bacillati</taxon>
        <taxon>Bacillota</taxon>
        <taxon>Bacilli</taxon>
        <taxon>Bacillales</taxon>
        <taxon>Bacillaceae</taxon>
        <taxon>Heyndrickxia</taxon>
    </lineage>
</organism>
<dbReference type="PANTHER" id="PTHR30244">
    <property type="entry name" value="TRANSAMINASE"/>
    <property type="match status" value="1"/>
</dbReference>
<keyword evidence="6" id="KW-0032">Aminotransferase</keyword>
<protein>
    <submittedName>
        <fullName evidence="6">DegT/DnrJ/EryC1/StrS family aminotransferase</fullName>
    </submittedName>
</protein>
<dbReference type="Gene3D" id="3.40.640.10">
    <property type="entry name" value="Type I PLP-dependent aspartate aminotransferase-like (Major domain)"/>
    <property type="match status" value="1"/>
</dbReference>
<evidence type="ECO:0000256" key="4">
    <source>
        <dbReference type="PIRSR" id="PIRSR000390-2"/>
    </source>
</evidence>
<accession>A0AAW6SRA0</accession>
<keyword evidence="1 4" id="KW-0663">Pyridoxal phosphate</keyword>
<gene>
    <name evidence="6" type="ORF">P5X88_00295</name>
</gene>